<reference evidence="1 2" key="1">
    <citation type="submission" date="2024-04" db="EMBL/GenBank/DDBJ databases">
        <authorList>
            <consortium name="Genoscope - CEA"/>
            <person name="William W."/>
        </authorList>
    </citation>
    <scope>NUCLEOTIDE SEQUENCE [LARGE SCALE GENOMIC DNA]</scope>
</reference>
<gene>
    <name evidence="1" type="ORF">GSLYS_00018057001</name>
</gene>
<dbReference type="Proteomes" id="UP001497497">
    <property type="component" value="Unassembled WGS sequence"/>
</dbReference>
<keyword evidence="2" id="KW-1185">Reference proteome</keyword>
<protein>
    <submittedName>
        <fullName evidence="1">Uncharacterized protein</fullName>
    </submittedName>
</protein>
<evidence type="ECO:0000313" key="2">
    <source>
        <dbReference type="Proteomes" id="UP001497497"/>
    </source>
</evidence>
<dbReference type="EMBL" id="CAXITT010000628">
    <property type="protein sequence ID" value="CAL1544544.1"/>
    <property type="molecule type" value="Genomic_DNA"/>
</dbReference>
<evidence type="ECO:0000313" key="1">
    <source>
        <dbReference type="EMBL" id="CAL1544544.1"/>
    </source>
</evidence>
<sequence length="191" mass="22111">MVFRAQKEINKSFYDVFLANGSHNDNPLSDEFPIECYRLDNLGNCNQHFRSYILDNWINIDKVKFAFYTEGVEMKSIEFDGKSSTWSSWFNQSAILTSSWTNIKTDLIINHFTLPGNTAYGIARRFTIEGSYAGCDTDVTYMFTIDTNWDVCSGYWNFTITKFPLFIYASGNTMVRLSGTLPDLQTFWPYL</sequence>
<organism evidence="1 2">
    <name type="scientific">Lymnaea stagnalis</name>
    <name type="common">Great pond snail</name>
    <name type="synonym">Helix stagnalis</name>
    <dbReference type="NCBI Taxonomy" id="6523"/>
    <lineage>
        <taxon>Eukaryota</taxon>
        <taxon>Metazoa</taxon>
        <taxon>Spiralia</taxon>
        <taxon>Lophotrochozoa</taxon>
        <taxon>Mollusca</taxon>
        <taxon>Gastropoda</taxon>
        <taxon>Heterobranchia</taxon>
        <taxon>Euthyneura</taxon>
        <taxon>Panpulmonata</taxon>
        <taxon>Hygrophila</taxon>
        <taxon>Lymnaeoidea</taxon>
        <taxon>Lymnaeidae</taxon>
        <taxon>Lymnaea</taxon>
    </lineage>
</organism>
<accession>A0AAV2IFJ7</accession>
<proteinExistence type="predicted"/>
<dbReference type="AlphaFoldDB" id="A0AAV2IFJ7"/>
<name>A0AAV2IFJ7_LYMST</name>
<comment type="caution">
    <text evidence="1">The sequence shown here is derived from an EMBL/GenBank/DDBJ whole genome shotgun (WGS) entry which is preliminary data.</text>
</comment>